<evidence type="ECO:0000256" key="6">
    <source>
        <dbReference type="SAM" id="Phobius"/>
    </source>
</evidence>
<evidence type="ECO:0000256" key="3">
    <source>
        <dbReference type="ARBA" id="ARBA00023237"/>
    </source>
</evidence>
<dbReference type="Gene3D" id="3.30.1330.60">
    <property type="entry name" value="OmpA-like domain"/>
    <property type="match status" value="1"/>
</dbReference>
<keyword evidence="6" id="KW-0812">Transmembrane</keyword>
<reference evidence="8" key="1">
    <citation type="submission" date="2020-02" db="EMBL/GenBank/DDBJ databases">
        <authorList>
            <person name="Meier V. D."/>
        </authorList>
    </citation>
    <scope>NUCLEOTIDE SEQUENCE</scope>
    <source>
        <strain evidence="8">AVDCRST_MAG96</strain>
    </source>
</reference>
<evidence type="ECO:0000256" key="4">
    <source>
        <dbReference type="PROSITE-ProRule" id="PRU00473"/>
    </source>
</evidence>
<evidence type="ECO:0000259" key="7">
    <source>
        <dbReference type="PROSITE" id="PS51123"/>
    </source>
</evidence>
<dbReference type="GO" id="GO:0009279">
    <property type="term" value="C:cell outer membrane"/>
    <property type="evidence" value="ECO:0007669"/>
    <property type="project" value="UniProtKB-SubCell"/>
</dbReference>
<keyword evidence="6" id="KW-1133">Transmembrane helix</keyword>
<feature type="region of interest" description="Disordered" evidence="5">
    <location>
        <begin position="42"/>
        <end position="63"/>
    </location>
</feature>
<dbReference type="InterPro" id="IPR006665">
    <property type="entry name" value="OmpA-like"/>
</dbReference>
<dbReference type="Pfam" id="PF00691">
    <property type="entry name" value="OmpA"/>
    <property type="match status" value="1"/>
</dbReference>
<feature type="domain" description="OmpA-like" evidence="7">
    <location>
        <begin position="96"/>
        <end position="215"/>
    </location>
</feature>
<accession>A0A6J4TX02</accession>
<dbReference type="InterPro" id="IPR036737">
    <property type="entry name" value="OmpA-like_sf"/>
</dbReference>
<comment type="subcellular location">
    <subcellularLocation>
        <location evidence="1">Cell outer membrane</location>
    </subcellularLocation>
</comment>
<organism evidence="8">
    <name type="scientific">uncultured Segetibacter sp</name>
    <dbReference type="NCBI Taxonomy" id="481133"/>
    <lineage>
        <taxon>Bacteria</taxon>
        <taxon>Pseudomonadati</taxon>
        <taxon>Bacteroidota</taxon>
        <taxon>Chitinophagia</taxon>
        <taxon>Chitinophagales</taxon>
        <taxon>Chitinophagaceae</taxon>
        <taxon>Segetibacter</taxon>
        <taxon>environmental samples</taxon>
    </lineage>
</organism>
<gene>
    <name evidence="8" type="ORF">AVDCRST_MAG96-3814</name>
</gene>
<sequence length="219" mass="23468">MADLNVQPKQKKSWLPWLLLILGIIALLFFLMRGCNNDKGAAAGTDSTAASTNNSTGTTADTSGAMGQAWGDVDFNAPAAAYDEITDKNINVRGNNNYGIYGLGENILFDEGKSSIRSNAEQNLKQVAGSIGQRYNGGQVRVFGYTDAVGSAGYNKELAQQRAESVRNWLVKNGNISEDRISLQPIGEANPVASNSTEQGRQQNRRVEIVAKPAQNGGQ</sequence>
<proteinExistence type="predicted"/>
<keyword evidence="2 4" id="KW-0472">Membrane</keyword>
<keyword evidence="3" id="KW-0998">Cell outer membrane</keyword>
<dbReference type="PRINTS" id="PR01021">
    <property type="entry name" value="OMPADOMAIN"/>
</dbReference>
<dbReference type="AlphaFoldDB" id="A0A6J4TX02"/>
<dbReference type="PANTHER" id="PTHR30329:SF21">
    <property type="entry name" value="LIPOPROTEIN YIAD-RELATED"/>
    <property type="match status" value="1"/>
</dbReference>
<evidence type="ECO:0000256" key="5">
    <source>
        <dbReference type="SAM" id="MobiDB-lite"/>
    </source>
</evidence>
<protein>
    <recommendedName>
        <fullName evidence="7">OmpA-like domain-containing protein</fullName>
    </recommendedName>
</protein>
<evidence type="ECO:0000256" key="1">
    <source>
        <dbReference type="ARBA" id="ARBA00004442"/>
    </source>
</evidence>
<dbReference type="PROSITE" id="PS51123">
    <property type="entry name" value="OMPA_2"/>
    <property type="match status" value="1"/>
</dbReference>
<dbReference type="EMBL" id="CADCVN010001490">
    <property type="protein sequence ID" value="CAA9534710.1"/>
    <property type="molecule type" value="Genomic_DNA"/>
</dbReference>
<evidence type="ECO:0000313" key="8">
    <source>
        <dbReference type="EMBL" id="CAA9534710.1"/>
    </source>
</evidence>
<name>A0A6J4TX02_9BACT</name>
<evidence type="ECO:0000256" key="2">
    <source>
        <dbReference type="ARBA" id="ARBA00023136"/>
    </source>
</evidence>
<dbReference type="CDD" id="cd07185">
    <property type="entry name" value="OmpA_C-like"/>
    <property type="match status" value="1"/>
</dbReference>
<feature type="compositionally biased region" description="Polar residues" evidence="5">
    <location>
        <begin position="192"/>
        <end position="202"/>
    </location>
</feature>
<dbReference type="PANTHER" id="PTHR30329">
    <property type="entry name" value="STATOR ELEMENT OF FLAGELLAR MOTOR COMPLEX"/>
    <property type="match status" value="1"/>
</dbReference>
<feature type="region of interest" description="Disordered" evidence="5">
    <location>
        <begin position="189"/>
        <end position="219"/>
    </location>
</feature>
<dbReference type="InterPro" id="IPR050330">
    <property type="entry name" value="Bact_OuterMem_StrucFunc"/>
</dbReference>
<dbReference type="InterPro" id="IPR006664">
    <property type="entry name" value="OMP_bac"/>
</dbReference>
<feature type="transmembrane region" description="Helical" evidence="6">
    <location>
        <begin position="14"/>
        <end position="32"/>
    </location>
</feature>
<dbReference type="SUPFAM" id="SSF103088">
    <property type="entry name" value="OmpA-like"/>
    <property type="match status" value="1"/>
</dbReference>